<keyword evidence="3" id="KW-1185">Reference proteome</keyword>
<organism evidence="2 3">
    <name type="scientific">Tetraparma gracilis</name>
    <dbReference type="NCBI Taxonomy" id="2962635"/>
    <lineage>
        <taxon>Eukaryota</taxon>
        <taxon>Sar</taxon>
        <taxon>Stramenopiles</taxon>
        <taxon>Ochrophyta</taxon>
        <taxon>Bolidophyceae</taxon>
        <taxon>Parmales</taxon>
        <taxon>Triparmaceae</taxon>
        <taxon>Tetraparma</taxon>
    </lineage>
</organism>
<accession>A0ABQ6MUL9</accession>
<sequence>PSLLTPRGNIGDAAVNGCARGGAGGAEPGAELPGAELRRVYGEGASSNRLQSLASLEAYLSAAFKLCSCDASRHPLLLTLPPNAPPSMVCDVAELAFEKFGPPALFLADTASLAAFASGRTTAMVLDCGAGAASATPVVDGVALKGAARRSLRGGDWLDGKLRGLLEAHLGRALEPRRAPGAPAPAGAHRAHLLGGLLADFKQAHAPMLQFARVDLRE</sequence>
<feature type="non-terminal residue" evidence="2">
    <location>
        <position position="1"/>
    </location>
</feature>
<comment type="catalytic activity">
    <reaction evidence="1">
        <text>ATP + H2O = ADP + phosphate + H(+)</text>
        <dbReference type="Rhea" id="RHEA:13065"/>
        <dbReference type="ChEBI" id="CHEBI:15377"/>
        <dbReference type="ChEBI" id="CHEBI:15378"/>
        <dbReference type="ChEBI" id="CHEBI:30616"/>
        <dbReference type="ChEBI" id="CHEBI:43474"/>
        <dbReference type="ChEBI" id="CHEBI:456216"/>
    </reaction>
</comment>
<dbReference type="EMBL" id="BRYB01003263">
    <property type="protein sequence ID" value="GMI33702.1"/>
    <property type="molecule type" value="Genomic_DNA"/>
</dbReference>
<gene>
    <name evidence="2" type="ORF">TeGR_g10888</name>
</gene>
<evidence type="ECO:0000313" key="3">
    <source>
        <dbReference type="Proteomes" id="UP001165060"/>
    </source>
</evidence>
<dbReference type="InterPro" id="IPR004000">
    <property type="entry name" value="Actin"/>
</dbReference>
<comment type="caution">
    <text evidence="2">The sequence shown here is derived from an EMBL/GenBank/DDBJ whole genome shotgun (WGS) entry which is preliminary data.</text>
</comment>
<evidence type="ECO:0000313" key="2">
    <source>
        <dbReference type="EMBL" id="GMI33702.1"/>
    </source>
</evidence>
<dbReference type="InterPro" id="IPR043129">
    <property type="entry name" value="ATPase_NBD"/>
</dbReference>
<dbReference type="Proteomes" id="UP001165060">
    <property type="component" value="Unassembled WGS sequence"/>
</dbReference>
<dbReference type="SUPFAM" id="SSF53067">
    <property type="entry name" value="Actin-like ATPase domain"/>
    <property type="match status" value="2"/>
</dbReference>
<dbReference type="PANTHER" id="PTHR11937">
    <property type="entry name" value="ACTIN"/>
    <property type="match status" value="1"/>
</dbReference>
<name>A0ABQ6MUL9_9STRA</name>
<evidence type="ECO:0000256" key="1">
    <source>
        <dbReference type="ARBA" id="ARBA00049360"/>
    </source>
</evidence>
<feature type="non-terminal residue" evidence="2">
    <location>
        <position position="218"/>
    </location>
</feature>
<dbReference type="Gene3D" id="3.30.420.40">
    <property type="match status" value="2"/>
</dbReference>
<dbReference type="Gene3D" id="3.90.640.10">
    <property type="entry name" value="Actin, Chain A, domain 4"/>
    <property type="match status" value="1"/>
</dbReference>
<proteinExistence type="predicted"/>
<reference evidence="2 3" key="1">
    <citation type="journal article" date="2023" name="Commun. Biol.">
        <title>Genome analysis of Parmales, the sister group of diatoms, reveals the evolutionary specialization of diatoms from phago-mixotrophs to photoautotrophs.</title>
        <authorList>
            <person name="Ban H."/>
            <person name="Sato S."/>
            <person name="Yoshikawa S."/>
            <person name="Yamada K."/>
            <person name="Nakamura Y."/>
            <person name="Ichinomiya M."/>
            <person name="Sato N."/>
            <person name="Blanc-Mathieu R."/>
            <person name="Endo H."/>
            <person name="Kuwata A."/>
            <person name="Ogata H."/>
        </authorList>
    </citation>
    <scope>NUCLEOTIDE SEQUENCE [LARGE SCALE GENOMIC DNA]</scope>
</reference>
<dbReference type="Pfam" id="PF00022">
    <property type="entry name" value="Actin"/>
    <property type="match status" value="1"/>
</dbReference>
<protein>
    <submittedName>
        <fullName evidence="2">Uncharacterized protein</fullName>
    </submittedName>
</protein>